<dbReference type="EC" id="2.6.1.44" evidence="4"/>
<evidence type="ECO:0000256" key="8">
    <source>
        <dbReference type="RuleBase" id="RU003560"/>
    </source>
</evidence>
<evidence type="ECO:0000256" key="4">
    <source>
        <dbReference type="ARBA" id="ARBA00013049"/>
    </source>
</evidence>
<accession>A0A516RFV1</accession>
<dbReference type="InterPro" id="IPR005814">
    <property type="entry name" value="Aminotrans_3"/>
</dbReference>
<dbReference type="PANTHER" id="PTHR45688">
    <property type="match status" value="1"/>
</dbReference>
<evidence type="ECO:0000256" key="3">
    <source>
        <dbReference type="ARBA" id="ARBA00011881"/>
    </source>
</evidence>
<dbReference type="Pfam" id="PF00202">
    <property type="entry name" value="Aminotran_3"/>
    <property type="match status" value="1"/>
</dbReference>
<name>A0A516RFV1_STRST</name>
<dbReference type="InterPro" id="IPR015424">
    <property type="entry name" value="PyrdxlP-dep_Trfase"/>
</dbReference>
<evidence type="ECO:0000256" key="2">
    <source>
        <dbReference type="ARBA" id="ARBA00008954"/>
    </source>
</evidence>
<sequence length="426" mass="45175">MKDLHTRHRAVLPDWLALYYGEPIELTHGEGRHVWDAQGRRYLDFFGGILTTMTAHALPEVTKAVAEQAGRIIHSSTLYLNRTMVELAERVAALSGIPDARVFFTTSGTEANDAALLLATAHRGSNQILAMRNSYHGRSFATVGITGNRSWSPTSLSPLQTLYVHGGVRTRGPYAALSDAEFTEACVADLRDMLGQTRGVAALIAEPIQGVGGFTSPPDGLYAAFREVLKEHGALWIADEVQTGWGRTGDHFWGWQAHAASGPPDLLTFAKGIGNGMSIGGVVGRAEVMNCLDANSISTFGGSPVTMAAGLANLTYLLEHDLQGNARRVGGLLIERLRAICAHLPAVREVRGRGLMIGIELVRPGTDEASPDAAAAVLEAAREGGLLIGKGGGHSTSVLRIAPPLTLTVAEAEEGAAILERALGEV</sequence>
<protein>
    <recommendedName>
        <fullName evidence="4">alanine--glyoxylate transaminase</fullName>
        <ecNumber evidence="4">2.6.1.44</ecNumber>
    </recommendedName>
</protein>
<keyword evidence="7 8" id="KW-0663">Pyridoxal phosphate</keyword>
<dbReference type="FunFam" id="3.40.640.10:FF:000004">
    <property type="entry name" value="Acetylornithine aminotransferase"/>
    <property type="match status" value="1"/>
</dbReference>
<comment type="cofactor">
    <cofactor evidence="1">
        <name>pyridoxal 5'-phosphate</name>
        <dbReference type="ChEBI" id="CHEBI:597326"/>
    </cofactor>
</comment>
<evidence type="ECO:0000313" key="9">
    <source>
        <dbReference type="EMBL" id="QDQ14511.1"/>
    </source>
</evidence>
<dbReference type="InterPro" id="IPR015422">
    <property type="entry name" value="PyrdxlP-dep_Trfase_small"/>
</dbReference>
<dbReference type="Gene3D" id="3.40.640.10">
    <property type="entry name" value="Type I PLP-dependent aspartate aminotransferase-like (Major domain)"/>
    <property type="match status" value="1"/>
</dbReference>
<reference evidence="9 10" key="1">
    <citation type="journal article" date="2019" name="J. Ind. Microbiol. Biotechnol.">
        <title>The complete genomic sequence of Streptomyces spectabilis NRRL-2792 and identification of secondary metabolite biosynthetic gene clusters.</title>
        <authorList>
            <person name="Sinha A."/>
            <person name="Phillips-Salemka S."/>
            <person name="Niraula T.A."/>
            <person name="Short K.A."/>
            <person name="Niraula N.P."/>
        </authorList>
    </citation>
    <scope>NUCLEOTIDE SEQUENCE [LARGE SCALE GENOMIC DNA]</scope>
    <source>
        <strain evidence="9 10">NRRL 2792</strain>
    </source>
</reference>
<comment type="subunit">
    <text evidence="3">Homotetramer.</text>
</comment>
<keyword evidence="6 9" id="KW-0808">Transferase</keyword>
<gene>
    <name evidence="9" type="ORF">FH965_31400</name>
</gene>
<evidence type="ECO:0000256" key="7">
    <source>
        <dbReference type="ARBA" id="ARBA00022898"/>
    </source>
</evidence>
<evidence type="ECO:0000256" key="6">
    <source>
        <dbReference type="ARBA" id="ARBA00022679"/>
    </source>
</evidence>
<dbReference type="GO" id="GO:0030170">
    <property type="term" value="F:pyridoxal phosphate binding"/>
    <property type="evidence" value="ECO:0007669"/>
    <property type="project" value="InterPro"/>
</dbReference>
<proteinExistence type="inferred from homology"/>
<keyword evidence="5 9" id="KW-0032">Aminotransferase</keyword>
<dbReference type="SUPFAM" id="SSF53383">
    <property type="entry name" value="PLP-dependent transferases"/>
    <property type="match status" value="1"/>
</dbReference>
<evidence type="ECO:0000256" key="5">
    <source>
        <dbReference type="ARBA" id="ARBA00022576"/>
    </source>
</evidence>
<dbReference type="RefSeq" id="WP_144321721.1">
    <property type="nucleotide sequence ID" value="NZ_CP040916.1"/>
</dbReference>
<dbReference type="AlphaFoldDB" id="A0A516RFV1"/>
<evidence type="ECO:0000313" key="10">
    <source>
        <dbReference type="Proteomes" id="UP000316806"/>
    </source>
</evidence>
<dbReference type="InterPro" id="IPR015421">
    <property type="entry name" value="PyrdxlP-dep_Trfase_major"/>
</dbReference>
<dbReference type="EMBL" id="CP040916">
    <property type="protein sequence ID" value="QDQ14511.1"/>
    <property type="molecule type" value="Genomic_DNA"/>
</dbReference>
<dbReference type="GO" id="GO:0008453">
    <property type="term" value="F:alanine-glyoxylate transaminase activity"/>
    <property type="evidence" value="ECO:0007669"/>
    <property type="project" value="UniProtKB-EC"/>
</dbReference>
<dbReference type="Gene3D" id="3.90.1150.10">
    <property type="entry name" value="Aspartate Aminotransferase, domain 1"/>
    <property type="match status" value="1"/>
</dbReference>
<dbReference type="Proteomes" id="UP000316806">
    <property type="component" value="Chromosome"/>
</dbReference>
<comment type="similarity">
    <text evidence="2 8">Belongs to the class-III pyridoxal-phosphate-dependent aminotransferase family.</text>
</comment>
<dbReference type="CDD" id="cd00610">
    <property type="entry name" value="OAT_like"/>
    <property type="match status" value="1"/>
</dbReference>
<organism evidence="9 10">
    <name type="scientific">Streptomyces spectabilis</name>
    <dbReference type="NCBI Taxonomy" id="68270"/>
    <lineage>
        <taxon>Bacteria</taxon>
        <taxon>Bacillati</taxon>
        <taxon>Actinomycetota</taxon>
        <taxon>Actinomycetes</taxon>
        <taxon>Kitasatosporales</taxon>
        <taxon>Streptomycetaceae</taxon>
        <taxon>Streptomyces</taxon>
    </lineage>
</organism>
<evidence type="ECO:0000256" key="1">
    <source>
        <dbReference type="ARBA" id="ARBA00001933"/>
    </source>
</evidence>
<dbReference type="PANTHER" id="PTHR45688:SF3">
    <property type="entry name" value="ALANINE--GLYOXYLATE AMINOTRANSFERASE 2, MITOCHONDRIAL"/>
    <property type="match status" value="1"/>
</dbReference>